<dbReference type="PANTHER" id="PTHR35317">
    <property type="entry name" value="OS04G0629600 PROTEIN"/>
    <property type="match status" value="1"/>
</dbReference>
<evidence type="ECO:0000256" key="3">
    <source>
        <dbReference type="SAM" id="MobiDB-lite"/>
    </source>
</evidence>
<dbReference type="InterPro" id="IPR001878">
    <property type="entry name" value="Znf_CCHC"/>
</dbReference>
<dbReference type="PANTHER" id="PTHR35317:SF27">
    <property type="entry name" value="RETROVIRUS-RELATED POL POLYPROTEIN FROM TRANSPOSON TNT 1-94"/>
    <property type="match status" value="1"/>
</dbReference>
<dbReference type="Pfam" id="PF14223">
    <property type="entry name" value="Retrotran_gag_2"/>
    <property type="match status" value="1"/>
</dbReference>
<dbReference type="GO" id="GO:0003676">
    <property type="term" value="F:nucleic acid binding"/>
    <property type="evidence" value="ECO:0007669"/>
    <property type="project" value="InterPro"/>
</dbReference>
<name>A0A834L6N5_RHOSS</name>
<feature type="compositionally biased region" description="Polar residues" evidence="3">
    <location>
        <begin position="454"/>
        <end position="464"/>
    </location>
</feature>
<keyword evidence="1" id="KW-0479">Metal-binding</keyword>
<accession>A0A834L6N5</accession>
<evidence type="ECO:0000259" key="4">
    <source>
        <dbReference type="PROSITE" id="PS50158"/>
    </source>
</evidence>
<protein>
    <recommendedName>
        <fullName evidence="4">CCHC-type domain-containing protein</fullName>
    </recommendedName>
</protein>
<dbReference type="GO" id="GO:0008270">
    <property type="term" value="F:zinc ion binding"/>
    <property type="evidence" value="ECO:0007669"/>
    <property type="project" value="UniProtKB-KW"/>
</dbReference>
<feature type="compositionally biased region" description="Basic and acidic residues" evidence="3">
    <location>
        <begin position="240"/>
        <end position="259"/>
    </location>
</feature>
<gene>
    <name evidence="5" type="ORF">RHSIM_Rhsim13G0212300</name>
</gene>
<dbReference type="Pfam" id="PF22936">
    <property type="entry name" value="Pol_BBD"/>
    <property type="match status" value="1"/>
</dbReference>
<dbReference type="Proteomes" id="UP000626092">
    <property type="component" value="Unassembled WGS sequence"/>
</dbReference>
<feature type="domain" description="CCHC-type" evidence="4">
    <location>
        <begin position="266"/>
        <end position="281"/>
    </location>
</feature>
<evidence type="ECO:0000313" key="5">
    <source>
        <dbReference type="EMBL" id="KAF7119997.1"/>
    </source>
</evidence>
<dbReference type="AlphaFoldDB" id="A0A834L6N5"/>
<reference evidence="5" key="1">
    <citation type="submission" date="2019-11" db="EMBL/GenBank/DDBJ databases">
        <authorList>
            <person name="Liu Y."/>
            <person name="Hou J."/>
            <person name="Li T.-Q."/>
            <person name="Guan C.-H."/>
            <person name="Wu X."/>
            <person name="Wu H.-Z."/>
            <person name="Ling F."/>
            <person name="Zhang R."/>
            <person name="Shi X.-G."/>
            <person name="Ren J.-P."/>
            <person name="Chen E.-F."/>
            <person name="Sun J.-M."/>
        </authorList>
    </citation>
    <scope>NUCLEOTIDE SEQUENCE</scope>
    <source>
        <strain evidence="5">Adult_tree_wgs_1</strain>
        <tissue evidence="5">Leaves</tissue>
    </source>
</reference>
<keyword evidence="2" id="KW-0175">Coiled coil</keyword>
<comment type="caution">
    <text evidence="5">The sequence shown here is derived from an EMBL/GenBank/DDBJ whole genome shotgun (WGS) entry which is preliminary data.</text>
</comment>
<proteinExistence type="predicted"/>
<evidence type="ECO:0000256" key="2">
    <source>
        <dbReference type="SAM" id="Coils"/>
    </source>
</evidence>
<dbReference type="InterPro" id="IPR036875">
    <property type="entry name" value="Znf_CCHC_sf"/>
</dbReference>
<dbReference type="SMART" id="SM00343">
    <property type="entry name" value="ZnF_C2HC"/>
    <property type="match status" value="1"/>
</dbReference>
<dbReference type="PROSITE" id="PS50158">
    <property type="entry name" value="ZF_CCHC"/>
    <property type="match status" value="1"/>
</dbReference>
<evidence type="ECO:0000313" key="6">
    <source>
        <dbReference type="Proteomes" id="UP000626092"/>
    </source>
</evidence>
<feature type="region of interest" description="Disordered" evidence="3">
    <location>
        <begin position="454"/>
        <end position="484"/>
    </location>
</feature>
<keyword evidence="1" id="KW-0862">Zinc</keyword>
<evidence type="ECO:0000256" key="1">
    <source>
        <dbReference type="PROSITE-ProRule" id="PRU00047"/>
    </source>
</evidence>
<dbReference type="InterPro" id="IPR054722">
    <property type="entry name" value="PolX-like_BBD"/>
</dbReference>
<sequence length="619" mass="69104">MAAENFVQPSIPRFDGHYDHWSMLMENFLRSKEYWTLVETGFVEPVRDAVLTDAQKTKLEELKLKDLKAKNYLFQAIDRTILETILTKDTSKQIWDAMKQKYRGNAKVKRAQLQALRAQFENLRMQPTESVEGYFSRTLTIANKMRTSGEKMEEITVIEKVLRSMTRKFDHVVCSIEESKDLDVLSIEELMSTLTVHEQRINQHEVVEQALQLQHLTNNPSSQQKGCGHGKGGSSTNNKDQGRGRERDDKHGGDQESKPIDKSKVKCFRCNRFGHYRSECRTKMHKGKGAKSNFAEEDEISLLMACNVAEETRQSMWYLDTGSSNHMCGNKSIFSELDESYRSSVKFGDGSTISVMGKGTVQIQTSESSHQTISNVFYIPGLKSNLLSVGQLQEKGYEIIIKDGVCRIQDPMKGLITQVKAGSSSIPYIPVSLDNDAEESHPQQTLGDQIIGSQQPASLGQPATMSEEDNSESSTMTRPERSRRRPAWMRDYEVRGVDQSDDPLIHFALFADCFERGLVRDGEGSLGRLRRQMVAPLARSFSIVSRSVAAPGLATSVISLDVSDLVGVGGGKITRSLLRIGPVLVVFVSLDVCFGSGGFDRVVGVGGGPVVFVWTVQQF</sequence>
<keyword evidence="1" id="KW-0863">Zinc-finger</keyword>
<organism evidence="5 6">
    <name type="scientific">Rhododendron simsii</name>
    <name type="common">Sims's rhododendron</name>
    <dbReference type="NCBI Taxonomy" id="118357"/>
    <lineage>
        <taxon>Eukaryota</taxon>
        <taxon>Viridiplantae</taxon>
        <taxon>Streptophyta</taxon>
        <taxon>Embryophyta</taxon>
        <taxon>Tracheophyta</taxon>
        <taxon>Spermatophyta</taxon>
        <taxon>Magnoliopsida</taxon>
        <taxon>eudicotyledons</taxon>
        <taxon>Gunneridae</taxon>
        <taxon>Pentapetalae</taxon>
        <taxon>asterids</taxon>
        <taxon>Ericales</taxon>
        <taxon>Ericaceae</taxon>
        <taxon>Ericoideae</taxon>
        <taxon>Rhodoreae</taxon>
        <taxon>Rhododendron</taxon>
    </lineage>
</organism>
<feature type="coiled-coil region" evidence="2">
    <location>
        <begin position="99"/>
        <end position="126"/>
    </location>
</feature>
<dbReference type="OrthoDB" id="2013098at2759"/>
<feature type="region of interest" description="Disordered" evidence="3">
    <location>
        <begin position="218"/>
        <end position="259"/>
    </location>
</feature>
<dbReference type="SUPFAM" id="SSF57756">
    <property type="entry name" value="Retrovirus zinc finger-like domains"/>
    <property type="match status" value="1"/>
</dbReference>
<dbReference type="EMBL" id="WJXA01000013">
    <property type="protein sequence ID" value="KAF7119997.1"/>
    <property type="molecule type" value="Genomic_DNA"/>
</dbReference>
<keyword evidence="6" id="KW-1185">Reference proteome</keyword>